<dbReference type="CDD" id="cd10719">
    <property type="entry name" value="DnaJ_zf"/>
    <property type="match status" value="1"/>
</dbReference>
<evidence type="ECO:0000313" key="8">
    <source>
        <dbReference type="EMBL" id="CAI62561.1"/>
    </source>
</evidence>
<evidence type="ECO:0000256" key="5">
    <source>
        <dbReference type="PROSITE-ProRule" id="PRU00546"/>
    </source>
</evidence>
<feature type="region of interest" description="Disordered" evidence="6">
    <location>
        <begin position="233"/>
        <end position="260"/>
    </location>
</feature>
<reference evidence="8" key="2">
    <citation type="journal article" date="2005" name="Nature">
        <title>An anaerobic mitochondrion that produces hydrogen.</title>
        <authorList>
            <person name="Boxma B."/>
            <person name="de Graaf R.M."/>
            <person name="van der Staay G.W.M."/>
            <person name="van Alen T.A."/>
            <person name="Ricard G."/>
            <person name="Gabaldon T."/>
            <person name="van Hoek A.H.A.M."/>
            <person name="Moon-van der Staay S.Y."/>
            <person name="Koopman W.J.H."/>
            <person name="van Hellemond J.J."/>
            <person name="Tielens A.G.M."/>
            <person name="Friedrich T."/>
            <person name="Veenhuis M."/>
            <person name="Huynen M.A."/>
            <person name="Hackstein J.H.P."/>
        </authorList>
    </citation>
    <scope>NUCLEOTIDE SEQUENCE</scope>
</reference>
<feature type="domain" description="CR-type" evidence="7">
    <location>
        <begin position="1"/>
        <end position="60"/>
    </location>
</feature>
<dbReference type="InterPro" id="IPR044713">
    <property type="entry name" value="DNJA1/2-like"/>
</dbReference>
<dbReference type="PANTHER" id="PTHR43888">
    <property type="entry name" value="DNAJ-LIKE-2, ISOFORM A-RELATED"/>
    <property type="match status" value="1"/>
</dbReference>
<feature type="non-terminal residue" evidence="8">
    <location>
        <position position="260"/>
    </location>
</feature>
<dbReference type="SUPFAM" id="SSF57938">
    <property type="entry name" value="DnaJ/Hsp40 cysteine-rich domain"/>
    <property type="match status" value="1"/>
</dbReference>
<dbReference type="AlphaFoldDB" id="Q3LDS9"/>
<dbReference type="PROSITE" id="PS51188">
    <property type="entry name" value="ZF_CR"/>
    <property type="match status" value="1"/>
</dbReference>
<dbReference type="CDD" id="cd10747">
    <property type="entry name" value="DnaJ_C"/>
    <property type="match status" value="1"/>
</dbReference>
<dbReference type="GO" id="GO:0006457">
    <property type="term" value="P:protein folding"/>
    <property type="evidence" value="ECO:0007669"/>
    <property type="project" value="InterPro"/>
</dbReference>
<evidence type="ECO:0000256" key="1">
    <source>
        <dbReference type="ARBA" id="ARBA00022723"/>
    </source>
</evidence>
<organism evidence="8">
    <name type="scientific">Nyctotherus ovalis</name>
    <name type="common">Ciliate protozoan</name>
    <dbReference type="NCBI Taxonomy" id="70075"/>
    <lineage>
        <taxon>Eukaryota</taxon>
        <taxon>Sar</taxon>
        <taxon>Alveolata</taxon>
        <taxon>Ciliophora</taxon>
        <taxon>Intramacronucleata</taxon>
        <taxon>Armophorea</taxon>
        <taxon>Clevelandellida</taxon>
        <taxon>Nyctotheridae</taxon>
        <taxon>Nyctotherus</taxon>
    </lineage>
</organism>
<name>Q3LDS9_NYCOV</name>
<evidence type="ECO:0000259" key="7">
    <source>
        <dbReference type="PROSITE" id="PS51188"/>
    </source>
</evidence>
<dbReference type="SUPFAM" id="SSF49493">
    <property type="entry name" value="HSP40/DnaJ peptide-binding domain"/>
    <property type="match status" value="2"/>
</dbReference>
<sequence length="260" mass="29533">KEDSIAECKACSGTGRVARLVRMGFMTTQTITQCEECRGRGKIITDKCKVCSARMVVEEEKVLELDIMKGTPEGHRFVFKGDADEYPGIEPGDVIIEVQLKKHPLFKRKGADLYMERKINLYEALAGFKFRFTHLDGRQVVISTPPGKIVGNGEMMTVEELGMPFFGRNYKYGNLFIEFTVEFPKSLTKNQGKAVREALHTKESDKRCDPSVKEVHVPKMFEGSEKELLAKLRKRSRDMDDDDDDEPGPRGQRIECNSQQ</sequence>
<proteinExistence type="predicted"/>
<dbReference type="InterPro" id="IPR008971">
    <property type="entry name" value="HSP40/DnaJ_pept-bd"/>
</dbReference>
<keyword evidence="1 5" id="KW-0479">Metal-binding</keyword>
<dbReference type="Pfam" id="PF01556">
    <property type="entry name" value="DnaJ_C"/>
    <property type="match status" value="1"/>
</dbReference>
<dbReference type="GO" id="GO:0008270">
    <property type="term" value="F:zinc ion binding"/>
    <property type="evidence" value="ECO:0007669"/>
    <property type="project" value="UniProtKB-KW"/>
</dbReference>
<dbReference type="EMBL" id="AJ871328">
    <property type="protein sequence ID" value="CAI62561.1"/>
    <property type="molecule type" value="Genomic_DNA"/>
</dbReference>
<feature type="non-terminal residue" evidence="8">
    <location>
        <position position="1"/>
    </location>
</feature>
<evidence type="ECO:0000256" key="4">
    <source>
        <dbReference type="ARBA" id="ARBA00022833"/>
    </source>
</evidence>
<feature type="zinc finger region" description="CR-type" evidence="5">
    <location>
        <begin position="1"/>
        <end position="60"/>
    </location>
</feature>
<dbReference type="GO" id="GO:0030544">
    <property type="term" value="F:Hsp70 protein binding"/>
    <property type="evidence" value="ECO:0007669"/>
    <property type="project" value="InterPro"/>
</dbReference>
<dbReference type="FunFam" id="2.60.260.20:FF:000003">
    <property type="entry name" value="DnaJ subfamily A member 2"/>
    <property type="match status" value="1"/>
</dbReference>
<evidence type="ECO:0000256" key="2">
    <source>
        <dbReference type="ARBA" id="ARBA00022737"/>
    </source>
</evidence>
<evidence type="ECO:0000256" key="3">
    <source>
        <dbReference type="ARBA" id="ARBA00022771"/>
    </source>
</evidence>
<dbReference type="InterPro" id="IPR036410">
    <property type="entry name" value="HSP_DnaJ_Cys-rich_dom_sf"/>
</dbReference>
<dbReference type="GO" id="GO:0051082">
    <property type="term" value="F:unfolded protein binding"/>
    <property type="evidence" value="ECO:0007669"/>
    <property type="project" value="InterPro"/>
</dbReference>
<reference evidence="8" key="1">
    <citation type="submission" date="2004-12" db="EMBL/GenBank/DDBJ databases">
        <authorList>
            <person name="van Hoek A.H."/>
        </authorList>
    </citation>
    <scope>NUCLEOTIDE SEQUENCE</scope>
</reference>
<keyword evidence="4 5" id="KW-0862">Zinc</keyword>
<keyword evidence="2" id="KW-0677">Repeat</keyword>
<dbReference type="InterPro" id="IPR001305">
    <property type="entry name" value="HSP_DnaJ_Cys-rich_dom"/>
</dbReference>
<protein>
    <submittedName>
        <fullName evidence="8">Import protein MAS5</fullName>
    </submittedName>
</protein>
<accession>Q3LDS9</accession>
<dbReference type="InterPro" id="IPR002939">
    <property type="entry name" value="DnaJ_C"/>
</dbReference>
<dbReference type="Gene3D" id="2.60.260.20">
    <property type="entry name" value="Urease metallochaperone UreE, N-terminal domain"/>
    <property type="match status" value="2"/>
</dbReference>
<evidence type="ECO:0000256" key="6">
    <source>
        <dbReference type="SAM" id="MobiDB-lite"/>
    </source>
</evidence>
<keyword evidence="3 5" id="KW-0863">Zinc-finger</keyword>